<feature type="compositionally biased region" description="Acidic residues" evidence="1">
    <location>
        <begin position="233"/>
        <end position="245"/>
    </location>
</feature>
<proteinExistence type="predicted"/>
<dbReference type="Proteomes" id="UP000070700">
    <property type="component" value="Unassembled WGS sequence"/>
</dbReference>
<gene>
    <name evidence="3" type="ORF">LY89DRAFT_670215</name>
</gene>
<evidence type="ECO:0000256" key="2">
    <source>
        <dbReference type="SAM" id="Phobius"/>
    </source>
</evidence>
<evidence type="ECO:0000313" key="4">
    <source>
        <dbReference type="Proteomes" id="UP000070700"/>
    </source>
</evidence>
<keyword evidence="2" id="KW-0812">Transmembrane</keyword>
<feature type="region of interest" description="Disordered" evidence="1">
    <location>
        <begin position="409"/>
        <end position="456"/>
    </location>
</feature>
<dbReference type="EMBL" id="KQ947417">
    <property type="protein sequence ID" value="KUJ15666.1"/>
    <property type="molecule type" value="Genomic_DNA"/>
</dbReference>
<keyword evidence="2" id="KW-0472">Membrane</keyword>
<keyword evidence="4" id="KW-1185">Reference proteome</keyword>
<dbReference type="RefSeq" id="XP_018070021.1">
    <property type="nucleotide sequence ID" value="XM_018213146.1"/>
</dbReference>
<feature type="compositionally biased region" description="Basic residues" evidence="1">
    <location>
        <begin position="411"/>
        <end position="425"/>
    </location>
</feature>
<accession>A0A194X660</accession>
<feature type="transmembrane region" description="Helical" evidence="2">
    <location>
        <begin position="470"/>
        <end position="492"/>
    </location>
</feature>
<sequence>MSYIPSDTDYPSLASVLEAAAPHPIWAERAAKRKEEQSRAPAHTKKEECKDFYIQSPVVVCSSMAFSKPAKNITPPAAITAISKAPITGFKSAPRKSASVEPIVEDWTTVKSKSKRRRQTYMEARKSETQLVSDTLMSLPPTHISIPAPQETITATKEDGLDSAEEAEQKEKSPGASDIPAGNSSRTSLMDWAEDSIEEAATQASKQKGDNETQYFPDFDETVAQGLLVECPADGEDNEIDLEEDLQAKEPDSFDSEIAPESPSQDGDNETVRPAEDGLPSLEGELLDVPVTEGHNGGIVDENVPTSQGEEDGGEGEGEGVEEEKIPASLSASISAEQNVSAAEDFAAKSQETEDIGVQTPNAICTGFVEDVWTVVAPRKSRKSTKNLDISTIVEVQAEVDAPAPLLPIKSQKKKKRRSAKKAKKSTVEISAAPGADVHTADGTPSEVERKDSEERRAAAAVVHQESQRFSTILVCIVMFLVFLLCIARYHYR</sequence>
<reference evidence="3 4" key="1">
    <citation type="submission" date="2015-10" db="EMBL/GenBank/DDBJ databases">
        <title>Full genome of DAOMC 229536 Phialocephala scopiformis, a fungal endophyte of spruce producing the potent anti-insectan compound rugulosin.</title>
        <authorList>
            <consortium name="DOE Joint Genome Institute"/>
            <person name="Walker A.K."/>
            <person name="Frasz S.L."/>
            <person name="Seifert K.A."/>
            <person name="Miller J.D."/>
            <person name="Mondo S.J."/>
            <person name="Labutti K."/>
            <person name="Lipzen A."/>
            <person name="Dockter R."/>
            <person name="Kennedy M."/>
            <person name="Grigoriev I.V."/>
            <person name="Spatafora J.W."/>
        </authorList>
    </citation>
    <scope>NUCLEOTIDE SEQUENCE [LARGE SCALE GENOMIC DNA]</scope>
    <source>
        <strain evidence="3 4">CBS 120377</strain>
    </source>
</reference>
<feature type="region of interest" description="Disordered" evidence="1">
    <location>
        <begin position="159"/>
        <end position="328"/>
    </location>
</feature>
<keyword evidence="2" id="KW-1133">Transmembrane helix</keyword>
<evidence type="ECO:0000313" key="3">
    <source>
        <dbReference type="EMBL" id="KUJ15666.1"/>
    </source>
</evidence>
<evidence type="ECO:0000256" key="1">
    <source>
        <dbReference type="SAM" id="MobiDB-lite"/>
    </source>
</evidence>
<dbReference type="InParanoid" id="A0A194X660"/>
<feature type="compositionally biased region" description="Acidic residues" evidence="1">
    <location>
        <begin position="309"/>
        <end position="322"/>
    </location>
</feature>
<protein>
    <submittedName>
        <fullName evidence="3">Uncharacterized protein</fullName>
    </submittedName>
</protein>
<dbReference type="AlphaFoldDB" id="A0A194X660"/>
<dbReference type="KEGG" id="psco:LY89DRAFT_670215"/>
<dbReference type="GeneID" id="28822872"/>
<name>A0A194X660_MOLSC</name>
<feature type="compositionally biased region" description="Basic and acidic residues" evidence="1">
    <location>
        <begin position="447"/>
        <end position="456"/>
    </location>
</feature>
<organism evidence="3 4">
    <name type="scientific">Mollisia scopiformis</name>
    <name type="common">Conifer needle endophyte fungus</name>
    <name type="synonym">Phialocephala scopiformis</name>
    <dbReference type="NCBI Taxonomy" id="149040"/>
    <lineage>
        <taxon>Eukaryota</taxon>
        <taxon>Fungi</taxon>
        <taxon>Dikarya</taxon>
        <taxon>Ascomycota</taxon>
        <taxon>Pezizomycotina</taxon>
        <taxon>Leotiomycetes</taxon>
        <taxon>Helotiales</taxon>
        <taxon>Mollisiaceae</taxon>
        <taxon>Mollisia</taxon>
    </lineage>
</organism>